<organism evidence="1 2">
    <name type="scientific">Caenorhabditis auriculariae</name>
    <dbReference type="NCBI Taxonomy" id="2777116"/>
    <lineage>
        <taxon>Eukaryota</taxon>
        <taxon>Metazoa</taxon>
        <taxon>Ecdysozoa</taxon>
        <taxon>Nematoda</taxon>
        <taxon>Chromadorea</taxon>
        <taxon>Rhabditida</taxon>
        <taxon>Rhabditina</taxon>
        <taxon>Rhabditomorpha</taxon>
        <taxon>Rhabditoidea</taxon>
        <taxon>Rhabditidae</taxon>
        <taxon>Peloderinae</taxon>
        <taxon>Caenorhabditis</taxon>
    </lineage>
</organism>
<protein>
    <submittedName>
        <fullName evidence="1">Uncharacterized protein</fullName>
    </submittedName>
</protein>
<name>A0A8S1HSF7_9PELO</name>
<gene>
    <name evidence="1" type="ORF">CAUJ_LOCUS13357</name>
</gene>
<dbReference type="AlphaFoldDB" id="A0A8S1HSF7"/>
<dbReference type="EMBL" id="CAJGYM010000094">
    <property type="protein sequence ID" value="CAD6197448.1"/>
    <property type="molecule type" value="Genomic_DNA"/>
</dbReference>
<reference evidence="1" key="1">
    <citation type="submission" date="2020-10" db="EMBL/GenBank/DDBJ databases">
        <authorList>
            <person name="Kikuchi T."/>
        </authorList>
    </citation>
    <scope>NUCLEOTIDE SEQUENCE</scope>
    <source>
        <strain evidence="1">NKZ352</strain>
    </source>
</reference>
<sequence length="248" mass="28087">MENSLEVWHRDYMKKKMGSGSSPQKVRRVSTNVAKAAMPKWMPADPPIPYPLVKTHYRKVEPEELDGFFASVYDVLLKRLFPDARQAVDEKTFVAVSRMFFRRRVDHVASQFVDVPKVSLMEGNLMVRLVSDVINSYGEIKVFGGSIRVVPVMETVNGWNGKEEIPLKVTQKMLADYNEFTHKCFSRRVSNLGRLARNVSGTCAYILNVRKSVGDEPATRNDEIVHVRSQVSELTKIDVAHAALMANS</sequence>
<proteinExistence type="predicted"/>
<evidence type="ECO:0000313" key="2">
    <source>
        <dbReference type="Proteomes" id="UP000835052"/>
    </source>
</evidence>
<accession>A0A8S1HSF7</accession>
<evidence type="ECO:0000313" key="1">
    <source>
        <dbReference type="EMBL" id="CAD6197448.1"/>
    </source>
</evidence>
<comment type="caution">
    <text evidence="1">The sequence shown here is derived from an EMBL/GenBank/DDBJ whole genome shotgun (WGS) entry which is preliminary data.</text>
</comment>
<keyword evidence="2" id="KW-1185">Reference proteome</keyword>
<dbReference type="Proteomes" id="UP000835052">
    <property type="component" value="Unassembled WGS sequence"/>
</dbReference>